<dbReference type="HOGENOM" id="CLU_059145_0_0_10"/>
<dbReference type="Pfam" id="PF13970">
    <property type="entry name" value="DUF4221"/>
    <property type="match status" value="1"/>
</dbReference>
<name>G0IYC7_CYCMS</name>
<dbReference type="PROSITE" id="PS51257">
    <property type="entry name" value="PROKAR_LIPOPROTEIN"/>
    <property type="match status" value="1"/>
</dbReference>
<sequence>MKQFFYAFIFLLLVACGPGNSTDEKAIDTDLNFTLDTLLIDPVDEFLYLNAGLRVAALDEKNQYLYNFNPNDYTLEKIDLDKGILAEKLPFEKEGPDGVGEMVFGMNLISSNSIAFMGYMNVRLFGLEGDKRSEFTFNDRAFGGDKLEQSENFQFLNNQMVDFHTMIGLIRDGRKKTYALGILKTDTQTLTKIPLPFKALENFRFKLSSPSRIQMSFPTVTISKHQKSYIISNDISNKILLYDNDSLFQIEYQSKLTADKKTGKYNQEFENEEAFKQTSLDMRREINFMAPLWDEEKQLFYRFSHKIIKIGKDVENYQDMESAVYLTVFDPDFNVLAESLVEGINTPPGYHFVKDGKIWMYINTQDEMGFVRLTVDVE</sequence>
<evidence type="ECO:0000256" key="1">
    <source>
        <dbReference type="SAM" id="SignalP"/>
    </source>
</evidence>
<dbReference type="EMBL" id="CP002955">
    <property type="protein sequence ID" value="AEL25662.1"/>
    <property type="molecule type" value="Genomic_DNA"/>
</dbReference>
<proteinExistence type="predicted"/>
<feature type="signal peptide" evidence="1">
    <location>
        <begin position="1"/>
        <end position="21"/>
    </location>
</feature>
<dbReference type="KEGG" id="cmr:Cycma_1911"/>
<dbReference type="Proteomes" id="UP000001635">
    <property type="component" value="Chromosome"/>
</dbReference>
<keyword evidence="3" id="KW-1185">Reference proteome</keyword>
<dbReference type="RefSeq" id="WP_014019957.1">
    <property type="nucleotide sequence ID" value="NC_015914.1"/>
</dbReference>
<gene>
    <name evidence="2" type="ordered locus">Cycma_1911</name>
</gene>
<dbReference type="InterPro" id="IPR025316">
    <property type="entry name" value="DUF4221"/>
</dbReference>
<dbReference type="AlphaFoldDB" id="G0IYC7"/>
<dbReference type="STRING" id="880070.Cycma_1911"/>
<dbReference type="OrthoDB" id="833511at2"/>
<protein>
    <recommendedName>
        <fullName evidence="4">DUF4221 domain-containing protein</fullName>
    </recommendedName>
</protein>
<feature type="chain" id="PRO_5003400694" description="DUF4221 domain-containing protein" evidence="1">
    <location>
        <begin position="22"/>
        <end position="378"/>
    </location>
</feature>
<evidence type="ECO:0000313" key="2">
    <source>
        <dbReference type="EMBL" id="AEL25662.1"/>
    </source>
</evidence>
<reference evidence="3" key="1">
    <citation type="submission" date="2011-07" db="EMBL/GenBank/DDBJ databases">
        <title>The complete genome of Cyclobacterium marinum DSM 745.</title>
        <authorList>
            <person name="Lucas S."/>
            <person name="Han J."/>
            <person name="Lapidus A."/>
            <person name="Bruce D."/>
            <person name="Goodwin L."/>
            <person name="Pitluck S."/>
            <person name="Peters L."/>
            <person name="Kyrpides N."/>
            <person name="Mavromatis K."/>
            <person name="Ivanova N."/>
            <person name="Ovchinnikova G."/>
            <person name="Chertkov O."/>
            <person name="Detter J.C."/>
            <person name="Tapia R."/>
            <person name="Han C."/>
            <person name="Land M."/>
            <person name="Hauser L."/>
            <person name="Markowitz V."/>
            <person name="Cheng J.-F."/>
            <person name="Hugenholtz P."/>
            <person name="Woyke T."/>
            <person name="Wu D."/>
            <person name="Tindall B."/>
            <person name="Schuetze A."/>
            <person name="Brambilla E."/>
            <person name="Klenk H.-P."/>
            <person name="Eisen J.A."/>
        </authorList>
    </citation>
    <scope>NUCLEOTIDE SEQUENCE [LARGE SCALE GENOMIC DNA]</scope>
    <source>
        <strain evidence="3">ATCC 25205 / DSM 745 / LMG 13164 / NCIMB 1802</strain>
    </source>
</reference>
<evidence type="ECO:0008006" key="4">
    <source>
        <dbReference type="Google" id="ProtNLM"/>
    </source>
</evidence>
<organism evidence="2 3">
    <name type="scientific">Cyclobacterium marinum (strain ATCC 25205 / DSM 745 / LMG 13164 / NCIMB 1802)</name>
    <name type="common">Flectobacillus marinus</name>
    <dbReference type="NCBI Taxonomy" id="880070"/>
    <lineage>
        <taxon>Bacteria</taxon>
        <taxon>Pseudomonadati</taxon>
        <taxon>Bacteroidota</taxon>
        <taxon>Cytophagia</taxon>
        <taxon>Cytophagales</taxon>
        <taxon>Cyclobacteriaceae</taxon>
        <taxon>Cyclobacterium</taxon>
    </lineage>
</organism>
<evidence type="ECO:0000313" key="3">
    <source>
        <dbReference type="Proteomes" id="UP000001635"/>
    </source>
</evidence>
<accession>G0IYC7</accession>
<keyword evidence="1" id="KW-0732">Signal</keyword>
<dbReference type="eggNOG" id="ENOG5032TA5">
    <property type="taxonomic scope" value="Bacteria"/>
</dbReference>